<accession>A0A9P9XUW1</accession>
<gene>
    <name evidence="2" type="ORF">J7T54_001389</name>
</gene>
<evidence type="ECO:0000256" key="1">
    <source>
        <dbReference type="SAM" id="SignalP"/>
    </source>
</evidence>
<evidence type="ECO:0000313" key="3">
    <source>
        <dbReference type="Proteomes" id="UP001055219"/>
    </source>
</evidence>
<protein>
    <submittedName>
        <fullName evidence="2">Uncharacterized protein</fullName>
    </submittedName>
</protein>
<dbReference type="Proteomes" id="UP001055219">
    <property type="component" value="Unassembled WGS sequence"/>
</dbReference>
<sequence length="155" mass="17127">MFKITPVVLAAFTGIATTAAHLVDFERACEAFPPAAGQVGVTAAGGTTVEWDGNNLGNGQYSFVVAIHDENCRVFDVKEAQPQSPGFHTNFDFAGIHEVDVHYAWIGADRVSVPKVYWDGTEIMRWCGDHMTEMVGINAGYWRTCNFEQDDRIRP</sequence>
<dbReference type="GeneID" id="75827908"/>
<feature type="chain" id="PRO_5040134737" evidence="1">
    <location>
        <begin position="21"/>
        <end position="155"/>
    </location>
</feature>
<dbReference type="AlphaFoldDB" id="A0A9P9XUW1"/>
<name>A0A9P9XUW1_9HYPO</name>
<keyword evidence="1" id="KW-0732">Signal</keyword>
<evidence type="ECO:0000313" key="2">
    <source>
        <dbReference type="EMBL" id="KAI6777839.1"/>
    </source>
</evidence>
<proteinExistence type="predicted"/>
<keyword evidence="3" id="KW-1185">Reference proteome</keyword>
<dbReference type="RefSeq" id="XP_051358695.1">
    <property type="nucleotide sequence ID" value="XM_051510407.1"/>
</dbReference>
<comment type="caution">
    <text evidence="2">The sequence shown here is derived from an EMBL/GenBank/DDBJ whole genome shotgun (WGS) entry which is preliminary data.</text>
</comment>
<feature type="signal peptide" evidence="1">
    <location>
        <begin position="1"/>
        <end position="20"/>
    </location>
</feature>
<dbReference type="EMBL" id="JAGIXG020000097">
    <property type="protein sequence ID" value="KAI6777839.1"/>
    <property type="molecule type" value="Genomic_DNA"/>
</dbReference>
<organism evidence="2 3">
    <name type="scientific">Emericellopsis cladophorae</name>
    <dbReference type="NCBI Taxonomy" id="2686198"/>
    <lineage>
        <taxon>Eukaryota</taxon>
        <taxon>Fungi</taxon>
        <taxon>Dikarya</taxon>
        <taxon>Ascomycota</taxon>
        <taxon>Pezizomycotina</taxon>
        <taxon>Sordariomycetes</taxon>
        <taxon>Hypocreomycetidae</taxon>
        <taxon>Hypocreales</taxon>
        <taxon>Bionectriaceae</taxon>
        <taxon>Emericellopsis</taxon>
    </lineage>
</organism>
<reference evidence="2" key="2">
    <citation type="submission" date="2022-07" db="EMBL/GenBank/DDBJ databases">
        <authorList>
            <person name="Goncalves M.F.M."/>
            <person name="Hilario S."/>
            <person name="Van De Peer Y."/>
            <person name="Esteves A.C."/>
            <person name="Alves A."/>
        </authorList>
    </citation>
    <scope>NUCLEOTIDE SEQUENCE</scope>
    <source>
        <strain evidence="2">MUM 19.33</strain>
    </source>
</reference>
<reference evidence="2" key="1">
    <citation type="journal article" date="2021" name="J Fungi (Basel)">
        <title>Genomic and Metabolomic Analyses of the Marine Fungus Emericellopsis cladophorae: Insights into Saltwater Adaptability Mechanisms and Its Biosynthetic Potential.</title>
        <authorList>
            <person name="Goncalves M.F.M."/>
            <person name="Hilario S."/>
            <person name="Van de Peer Y."/>
            <person name="Esteves A.C."/>
            <person name="Alves A."/>
        </authorList>
    </citation>
    <scope>NUCLEOTIDE SEQUENCE</scope>
    <source>
        <strain evidence="2">MUM 19.33</strain>
    </source>
</reference>